<reference evidence="4" key="1">
    <citation type="submission" date="2016-06" db="UniProtKB">
        <authorList>
            <consortium name="WormBaseParasite"/>
        </authorList>
    </citation>
    <scope>IDENTIFICATION</scope>
</reference>
<gene>
    <name evidence="2" type="ORF">GPUH_LOCUS10520</name>
</gene>
<feature type="compositionally biased region" description="Polar residues" evidence="1">
    <location>
        <begin position="497"/>
        <end position="525"/>
    </location>
</feature>
<sequence>MDSNKVPASTSATLPAAVSTVGSAASVAASQLFDPVAFQTACFAAQLQSQLQHQQNNQLAAPAGPASSATSTVTPSCLPAVLDSERIYSLLPPQVQSCLQQQQQQQQQRSFLLQQQQNGASSVTHHFSAFSPISTMDLPSASLGSSTHSPPSSHHSLDLLLIQMQMAAAAAGFLPAAFNVLSPAAAAAAALGLLAPQFRLPQLSDPNFSPYAAAAAAHLGLSAAISTTADDATTSNNETSPSIERTLLQAQMNLLTAGGSGGAGHAVGSSALSTTTLNGESSSRPNSSLNYNSSPSCSKQQQQQQQQRSQMKRPYNEMSILRSLCNENCSSAEEPTVSRKRSRAAADESEQQRVRQKSTKAHLNSGKSLHEQRLVPATATNKQMPAMEQLTENSKTAADQKLRESFFDENSPNRHHPLNHRPPAMEARFLECMAAIALHSNIPLPIDDESTTKTRLSESTNAAVEPEENGGGDREKRAKEYAVMNVVSEELKISQNSEVRSSSLCQPKSSSGSATKESATNTNGNERCYDKKWPVSAIDDELCQQLENYKDSNVPVIHAFVLPSKLPIPGSPIVSDDKNADETSCLVAPSSVAVPIPVLNILLDRILLTMLDS</sequence>
<dbReference type="Proteomes" id="UP000271098">
    <property type="component" value="Unassembled WGS sequence"/>
</dbReference>
<feature type="region of interest" description="Disordered" evidence="1">
    <location>
        <begin position="331"/>
        <end position="373"/>
    </location>
</feature>
<keyword evidence="3" id="KW-1185">Reference proteome</keyword>
<organism evidence="4">
    <name type="scientific">Gongylonema pulchrum</name>
    <dbReference type="NCBI Taxonomy" id="637853"/>
    <lineage>
        <taxon>Eukaryota</taxon>
        <taxon>Metazoa</taxon>
        <taxon>Ecdysozoa</taxon>
        <taxon>Nematoda</taxon>
        <taxon>Chromadorea</taxon>
        <taxon>Rhabditida</taxon>
        <taxon>Spirurina</taxon>
        <taxon>Spiruromorpha</taxon>
        <taxon>Spiruroidea</taxon>
        <taxon>Gongylonematidae</taxon>
        <taxon>Gongylonema</taxon>
    </lineage>
</organism>
<evidence type="ECO:0000313" key="2">
    <source>
        <dbReference type="EMBL" id="VDN17555.1"/>
    </source>
</evidence>
<name>A0A183DP79_9BILA</name>
<feature type="compositionally biased region" description="Basic and acidic residues" evidence="1">
    <location>
        <begin position="344"/>
        <end position="353"/>
    </location>
</feature>
<accession>A0A183DP79</accession>
<proteinExistence type="predicted"/>
<dbReference type="AlphaFoldDB" id="A0A183DP79"/>
<dbReference type="WBParaSite" id="GPUH_0001053301-mRNA-1">
    <property type="protein sequence ID" value="GPUH_0001053301-mRNA-1"/>
    <property type="gene ID" value="GPUH_0001053301"/>
</dbReference>
<evidence type="ECO:0000313" key="4">
    <source>
        <dbReference type="WBParaSite" id="GPUH_0001053301-mRNA-1"/>
    </source>
</evidence>
<feature type="compositionally biased region" description="Low complexity" evidence="1">
    <location>
        <begin position="281"/>
        <end position="309"/>
    </location>
</feature>
<feature type="region of interest" description="Disordered" evidence="1">
    <location>
        <begin position="497"/>
        <end position="526"/>
    </location>
</feature>
<evidence type="ECO:0000256" key="1">
    <source>
        <dbReference type="SAM" id="MobiDB-lite"/>
    </source>
</evidence>
<reference evidence="2 3" key="2">
    <citation type="submission" date="2018-11" db="EMBL/GenBank/DDBJ databases">
        <authorList>
            <consortium name="Pathogen Informatics"/>
        </authorList>
    </citation>
    <scope>NUCLEOTIDE SEQUENCE [LARGE SCALE GENOMIC DNA]</scope>
</reference>
<evidence type="ECO:0000313" key="3">
    <source>
        <dbReference type="Proteomes" id="UP000271098"/>
    </source>
</evidence>
<dbReference type="EMBL" id="UYRT01078013">
    <property type="protein sequence ID" value="VDN17555.1"/>
    <property type="molecule type" value="Genomic_DNA"/>
</dbReference>
<feature type="region of interest" description="Disordered" evidence="1">
    <location>
        <begin position="447"/>
        <end position="478"/>
    </location>
</feature>
<protein>
    <submittedName>
        <fullName evidence="4">POU domain protein</fullName>
    </submittedName>
</protein>
<feature type="region of interest" description="Disordered" evidence="1">
    <location>
        <begin position="263"/>
        <end position="313"/>
    </location>
</feature>
<dbReference type="OrthoDB" id="5852094at2759"/>